<keyword evidence="3" id="KW-1185">Reference proteome</keyword>
<dbReference type="EMBL" id="JAYFUH010000061">
    <property type="protein sequence ID" value="MEA5666455.1"/>
    <property type="molecule type" value="Genomic_DNA"/>
</dbReference>
<feature type="region of interest" description="Disordered" evidence="1">
    <location>
        <begin position="223"/>
        <end position="286"/>
    </location>
</feature>
<dbReference type="PROSITE" id="PS51257">
    <property type="entry name" value="PROKAR_LIPOPROTEIN"/>
    <property type="match status" value="1"/>
</dbReference>
<feature type="compositionally biased region" description="Polar residues" evidence="1">
    <location>
        <begin position="275"/>
        <end position="286"/>
    </location>
</feature>
<evidence type="ECO:0000313" key="3">
    <source>
        <dbReference type="Proteomes" id="UP001301653"/>
    </source>
</evidence>
<organism evidence="2 3">
    <name type="scientific">Stenotrophomonas capsici</name>
    <dbReference type="NCBI Taxonomy" id="3110230"/>
    <lineage>
        <taxon>Bacteria</taxon>
        <taxon>Pseudomonadati</taxon>
        <taxon>Pseudomonadota</taxon>
        <taxon>Gammaproteobacteria</taxon>
        <taxon>Lysobacterales</taxon>
        <taxon>Lysobacteraceae</taxon>
        <taxon>Stenotrophomonas</taxon>
    </lineage>
</organism>
<sequence length="286" mass="30241">MHGPRPLLALLVPLLLVGCGGKQAAYRQPPVEPALVESPQDDRGMYLDLIRKMQAQGAHFASLAHIDAFRASFGDSPELRILQADALRETGDAAAAEPIYRSLTKGPQAAPAWHGLGLIAANQHDAGNANLAFANAVRTDPLNATYLGDQGFALLQSGDFAQARAPLAKAAELAPGNLRAISNLALWALLSGQPGTAQDMMQRANLPEATRLEIYRLSQSLRRAPVADATPPMRPEPASEAPAPRGTATALVAQPQPAGTVLRPQPPGSMLDRFSPTTAKPQEITQ</sequence>
<name>A0ABU5V1L2_9GAMM</name>
<proteinExistence type="predicted"/>
<protein>
    <submittedName>
        <fullName evidence="2">Flp pilus assembly protein TadD</fullName>
    </submittedName>
</protein>
<feature type="compositionally biased region" description="Low complexity" evidence="1">
    <location>
        <begin position="236"/>
        <end position="245"/>
    </location>
</feature>
<dbReference type="Gene3D" id="1.25.40.10">
    <property type="entry name" value="Tetratricopeptide repeat domain"/>
    <property type="match status" value="1"/>
</dbReference>
<gene>
    <name evidence="2" type="ORF">VA603_02720</name>
</gene>
<dbReference type="InterPro" id="IPR011990">
    <property type="entry name" value="TPR-like_helical_dom_sf"/>
</dbReference>
<dbReference type="RefSeq" id="WP_323437860.1">
    <property type="nucleotide sequence ID" value="NZ_JAYFUH010000061.1"/>
</dbReference>
<evidence type="ECO:0000313" key="2">
    <source>
        <dbReference type="EMBL" id="MEA5666455.1"/>
    </source>
</evidence>
<evidence type="ECO:0000256" key="1">
    <source>
        <dbReference type="SAM" id="MobiDB-lite"/>
    </source>
</evidence>
<reference evidence="2 3" key="1">
    <citation type="submission" date="2023-12" db="EMBL/GenBank/DDBJ databases">
        <title>Stenotrophomonas guangdongensis sp. nov., isolated from wilted pepper plants (Capsicum annuum).</title>
        <authorList>
            <person name="Qiu M."/>
            <person name="Li Y."/>
            <person name="Liu Q."/>
            <person name="Zhang X."/>
            <person name="Huang Y."/>
            <person name="Guo R."/>
            <person name="Hu M."/>
            <person name="Zhou J."/>
            <person name="Zhou X."/>
        </authorList>
    </citation>
    <scope>NUCLEOTIDE SEQUENCE [LARGE SCALE GENOMIC DNA]</scope>
    <source>
        <strain evidence="2 3">MH1</strain>
    </source>
</reference>
<comment type="caution">
    <text evidence="2">The sequence shown here is derived from an EMBL/GenBank/DDBJ whole genome shotgun (WGS) entry which is preliminary data.</text>
</comment>
<dbReference type="Proteomes" id="UP001301653">
    <property type="component" value="Unassembled WGS sequence"/>
</dbReference>
<dbReference type="SUPFAM" id="SSF48452">
    <property type="entry name" value="TPR-like"/>
    <property type="match status" value="1"/>
</dbReference>
<accession>A0ABU5V1L2</accession>